<evidence type="ECO:0000256" key="2">
    <source>
        <dbReference type="ARBA" id="ARBA00007168"/>
    </source>
</evidence>
<dbReference type="PANTHER" id="PTHR12385:SF93">
    <property type="entry name" value="CHOLINE TRANSPORTER-LIKE PROTEIN"/>
    <property type="match status" value="1"/>
</dbReference>
<feature type="transmembrane region" description="Helical" evidence="6">
    <location>
        <begin position="149"/>
        <end position="180"/>
    </location>
</feature>
<dbReference type="Proteomes" id="UP001279734">
    <property type="component" value="Unassembled WGS sequence"/>
</dbReference>
<evidence type="ECO:0000313" key="8">
    <source>
        <dbReference type="Proteomes" id="UP001279734"/>
    </source>
</evidence>
<evidence type="ECO:0000256" key="1">
    <source>
        <dbReference type="ARBA" id="ARBA00004141"/>
    </source>
</evidence>
<keyword evidence="8" id="KW-1185">Reference proteome</keyword>
<comment type="subcellular location">
    <subcellularLocation>
        <location evidence="1">Membrane</location>
        <topology evidence="1">Multi-pass membrane protein</topology>
    </subcellularLocation>
</comment>
<dbReference type="GO" id="GO:0016020">
    <property type="term" value="C:membrane"/>
    <property type="evidence" value="ECO:0007669"/>
    <property type="project" value="UniProtKB-SubCell"/>
</dbReference>
<feature type="transmembrane region" description="Helical" evidence="6">
    <location>
        <begin position="66"/>
        <end position="87"/>
    </location>
</feature>
<dbReference type="EMBL" id="BSYO01000007">
    <property type="protein sequence ID" value="GMH07105.1"/>
    <property type="molecule type" value="Genomic_DNA"/>
</dbReference>
<comment type="similarity">
    <text evidence="2">Belongs to the CTL (choline transporter-like) family.</text>
</comment>
<name>A0AAD3SA13_NEPGR</name>
<feature type="transmembrane region" description="Helical" evidence="6">
    <location>
        <begin position="93"/>
        <end position="114"/>
    </location>
</feature>
<dbReference type="PANTHER" id="PTHR12385">
    <property type="entry name" value="CHOLINE TRANSPORTER-LIKE (SLC FAMILY 44)"/>
    <property type="match status" value="1"/>
</dbReference>
<dbReference type="GO" id="GO:0022857">
    <property type="term" value="F:transmembrane transporter activity"/>
    <property type="evidence" value="ECO:0007669"/>
    <property type="project" value="InterPro"/>
</dbReference>
<sequence length="336" mass="37349">MVVAIGLMGFLILKGIQGVFVSEDVRRKEKKALQYKLPQVKAVALLSITLAFPWQKAVRLRPRFMVHFIIWSSFGISLAAKILMICFEKPATNGVRACLVLFDIGNGLYACWVAQRIGFRSKILIKSLEPVSKFCDLNRLTYLMLGARFIWMFLWILAVIGALHFYFPLLIVIALVLSLAWTAPGVVSSIGLGSNLHTFVLYLGLYIAQFTTKAMQSGRSGLETAPYDTIQLKQGPSRFDEDCSKFGSPLFNSLRGKILKASYHGRKGIVELILGFDLIRPHMSMHALVIVCSKGLKDVVDVLLRCGLEANSAERVLLQSSKPSLQTNVDCIALHL</sequence>
<evidence type="ECO:0000256" key="4">
    <source>
        <dbReference type="ARBA" id="ARBA00022989"/>
    </source>
</evidence>
<reference evidence="7" key="1">
    <citation type="submission" date="2023-05" db="EMBL/GenBank/DDBJ databases">
        <title>Nepenthes gracilis genome sequencing.</title>
        <authorList>
            <person name="Fukushima K."/>
        </authorList>
    </citation>
    <scope>NUCLEOTIDE SEQUENCE</scope>
    <source>
        <strain evidence="7">SING2019-196</strain>
    </source>
</reference>
<evidence type="ECO:0000256" key="3">
    <source>
        <dbReference type="ARBA" id="ARBA00022692"/>
    </source>
</evidence>
<feature type="transmembrane region" description="Helical" evidence="6">
    <location>
        <begin position="186"/>
        <end position="208"/>
    </location>
</feature>
<protein>
    <submittedName>
        <fullName evidence="7">Uncharacterized protein</fullName>
    </submittedName>
</protein>
<evidence type="ECO:0000256" key="5">
    <source>
        <dbReference type="ARBA" id="ARBA00023136"/>
    </source>
</evidence>
<keyword evidence="3 6" id="KW-0812">Transmembrane</keyword>
<evidence type="ECO:0000313" key="7">
    <source>
        <dbReference type="EMBL" id="GMH07105.1"/>
    </source>
</evidence>
<proteinExistence type="inferred from homology"/>
<keyword evidence="4 6" id="KW-1133">Transmembrane helix</keyword>
<organism evidence="7 8">
    <name type="scientific">Nepenthes gracilis</name>
    <name type="common">Slender pitcher plant</name>
    <dbReference type="NCBI Taxonomy" id="150966"/>
    <lineage>
        <taxon>Eukaryota</taxon>
        <taxon>Viridiplantae</taxon>
        <taxon>Streptophyta</taxon>
        <taxon>Embryophyta</taxon>
        <taxon>Tracheophyta</taxon>
        <taxon>Spermatophyta</taxon>
        <taxon>Magnoliopsida</taxon>
        <taxon>eudicotyledons</taxon>
        <taxon>Gunneridae</taxon>
        <taxon>Pentapetalae</taxon>
        <taxon>Caryophyllales</taxon>
        <taxon>Nepenthaceae</taxon>
        <taxon>Nepenthes</taxon>
    </lineage>
</organism>
<dbReference type="InterPro" id="IPR007603">
    <property type="entry name" value="Choline_transptr-like"/>
</dbReference>
<dbReference type="AlphaFoldDB" id="A0AAD3SA13"/>
<keyword evidence="5 6" id="KW-0472">Membrane</keyword>
<comment type="caution">
    <text evidence="7">The sequence shown here is derived from an EMBL/GenBank/DDBJ whole genome shotgun (WGS) entry which is preliminary data.</text>
</comment>
<accession>A0AAD3SA13</accession>
<evidence type="ECO:0000256" key="6">
    <source>
        <dbReference type="SAM" id="Phobius"/>
    </source>
</evidence>
<gene>
    <name evidence="7" type="ORF">Nepgr_008945</name>
</gene>